<dbReference type="Pfam" id="PF25896">
    <property type="entry name" value="HTH_AT3G52170"/>
    <property type="match status" value="1"/>
</dbReference>
<sequence length="486" mass="53647">MHAIKGGWTGRPLALAKNNEAEGRKTRIRRSKEERKAMVEVFIKKYQESNNGSFPSLNLTHKEVGGSFYTVREIVRDIIQENRILGPGKLLLEEEHNTDHSLDQNPLHSIAIEPQSPLTLSSKEVHFPLNYNKYINEEPIFVSDEQCTATNIQGSQNESIINGSLVDVSNEDSDEFIQSELLVNEHKEVEEVVEKESGMPKNHATPLATDVLVNEHNKVEEVVKEESGMPINHVTPLATDVVVETFPLDPVPWDVNGSDVRSEILISTNASEKQVSQSIELESDVGLSNITASDSVVEKAGENFAGPLSETKSDLVEVAQIVEISNGSTVKEGSMHEVGGPELEVCSDTPISVNFEQGQKSSKMKSPIASENLNKTFSNDFDQASKIEIENKVDPGQTGGSQKESVPTLNRINLESWEGMSKNSSKPENNPLLEIIKSFIAAFVKFWSDRVPRSLQSVPYTIFMRTKLDSGCGLAFVYSAVGKKVQ</sequence>
<evidence type="ECO:0000259" key="1">
    <source>
        <dbReference type="Pfam" id="PF25896"/>
    </source>
</evidence>
<protein>
    <submittedName>
        <fullName evidence="2">Plastid envelope DNA binding protein</fullName>
    </submittedName>
</protein>
<name>A0A5A7UUF2_CUCMM</name>
<dbReference type="PANTHER" id="PTHR34568:SF1">
    <property type="entry name" value="DNA BINDING PROTEIN"/>
    <property type="match status" value="1"/>
</dbReference>
<dbReference type="EMBL" id="SSTE01007267">
    <property type="protein sequence ID" value="KAA0057131.1"/>
    <property type="molecule type" value="Genomic_DNA"/>
</dbReference>
<reference evidence="2 3" key="1">
    <citation type="submission" date="2019-08" db="EMBL/GenBank/DDBJ databases">
        <title>Draft genome sequences of two oriental melons (Cucumis melo L. var makuwa).</title>
        <authorList>
            <person name="Kwon S.-Y."/>
        </authorList>
    </citation>
    <scope>NUCLEOTIDE SEQUENCE [LARGE SCALE GENOMIC DNA]</scope>
    <source>
        <strain evidence="3">cv. SW 3</strain>
        <tissue evidence="2">Leaf</tissue>
    </source>
</reference>
<dbReference type="InterPro" id="IPR058941">
    <property type="entry name" value="HTH_AT3G52170-like"/>
</dbReference>
<evidence type="ECO:0000313" key="3">
    <source>
        <dbReference type="Proteomes" id="UP000321393"/>
    </source>
</evidence>
<dbReference type="OrthoDB" id="787154at2759"/>
<organism evidence="2 3">
    <name type="scientific">Cucumis melo var. makuwa</name>
    <name type="common">Oriental melon</name>
    <dbReference type="NCBI Taxonomy" id="1194695"/>
    <lineage>
        <taxon>Eukaryota</taxon>
        <taxon>Viridiplantae</taxon>
        <taxon>Streptophyta</taxon>
        <taxon>Embryophyta</taxon>
        <taxon>Tracheophyta</taxon>
        <taxon>Spermatophyta</taxon>
        <taxon>Magnoliopsida</taxon>
        <taxon>eudicotyledons</taxon>
        <taxon>Gunneridae</taxon>
        <taxon>Pentapetalae</taxon>
        <taxon>rosids</taxon>
        <taxon>fabids</taxon>
        <taxon>Cucurbitales</taxon>
        <taxon>Cucurbitaceae</taxon>
        <taxon>Benincaseae</taxon>
        <taxon>Cucumis</taxon>
    </lineage>
</organism>
<evidence type="ECO:0000313" key="2">
    <source>
        <dbReference type="EMBL" id="KAA0057131.1"/>
    </source>
</evidence>
<gene>
    <name evidence="2" type="ORF">E6C27_scaffold153G00240</name>
</gene>
<dbReference type="Proteomes" id="UP000321393">
    <property type="component" value="Unassembled WGS sequence"/>
</dbReference>
<feature type="domain" description="AT3G52170-like helix-turn-helix" evidence="1">
    <location>
        <begin position="31"/>
        <end position="79"/>
    </location>
</feature>
<dbReference type="PANTHER" id="PTHR34568">
    <property type="entry name" value="RRM DOMAIN-CONTAINING PROTEIN"/>
    <property type="match status" value="1"/>
</dbReference>
<proteinExistence type="predicted"/>
<dbReference type="InterPro" id="IPR058942">
    <property type="entry name" value="AT3G52170-like"/>
</dbReference>
<dbReference type="STRING" id="1194695.A0A5A7UUF2"/>
<dbReference type="AlphaFoldDB" id="A0A5A7UUF2"/>
<accession>A0A5A7UUF2</accession>
<comment type="caution">
    <text evidence="2">The sequence shown here is derived from an EMBL/GenBank/DDBJ whole genome shotgun (WGS) entry which is preliminary data.</text>
</comment>